<evidence type="ECO:0000313" key="4">
    <source>
        <dbReference type="EMBL" id="SHH35148.1"/>
    </source>
</evidence>
<gene>
    <name evidence="4" type="ORF">SAMN05444169_7013</name>
</gene>
<dbReference type="PANTHER" id="PTHR12286">
    <property type="entry name" value="SACCHAROPINE DEHYDROGENASE-LIKE OXIDOREDUCTASE"/>
    <property type="match status" value="1"/>
</dbReference>
<dbReference type="GO" id="GO:0005886">
    <property type="term" value="C:plasma membrane"/>
    <property type="evidence" value="ECO:0007669"/>
    <property type="project" value="TreeGrafter"/>
</dbReference>
<evidence type="ECO:0000259" key="3">
    <source>
        <dbReference type="Pfam" id="PF03435"/>
    </source>
</evidence>
<dbReference type="PANTHER" id="PTHR12286:SF5">
    <property type="entry name" value="SACCHAROPINE DEHYDROGENASE-LIKE OXIDOREDUCTASE"/>
    <property type="match status" value="1"/>
</dbReference>
<proteinExistence type="inferred from homology"/>
<evidence type="ECO:0000256" key="1">
    <source>
        <dbReference type="ARBA" id="ARBA00010591"/>
    </source>
</evidence>
<feature type="compositionally biased region" description="Polar residues" evidence="2">
    <location>
        <begin position="288"/>
        <end position="298"/>
    </location>
</feature>
<dbReference type="InterPro" id="IPR036291">
    <property type="entry name" value="NAD(P)-bd_dom_sf"/>
</dbReference>
<dbReference type="InterPro" id="IPR051276">
    <property type="entry name" value="Saccharopine_DH-like_oxidrdct"/>
</dbReference>
<dbReference type="OrthoDB" id="4420885at2"/>
<dbReference type="SUPFAM" id="SSF51735">
    <property type="entry name" value="NAD(P)-binding Rossmann-fold domains"/>
    <property type="match status" value="1"/>
</dbReference>
<dbReference type="FunFam" id="3.40.50.720:FF:000413">
    <property type="entry name" value="Trans-acting enoyl reductase"/>
    <property type="match status" value="1"/>
</dbReference>
<protein>
    <submittedName>
        <fullName evidence="4">Uncharacterized conserved protein</fullName>
    </submittedName>
</protein>
<evidence type="ECO:0000313" key="5">
    <source>
        <dbReference type="Proteomes" id="UP000190675"/>
    </source>
</evidence>
<dbReference type="RefSeq" id="WP_079570081.1">
    <property type="nucleotide sequence ID" value="NZ_LT670818.1"/>
</dbReference>
<comment type="similarity">
    <text evidence="1">Belongs to the saccharopine dehydrogenase family. Enoyl reductase subfamily.</text>
</comment>
<accession>A0A1M5SA37</accession>
<name>A0A1M5SA37_9BRAD</name>
<dbReference type="InterPro" id="IPR005097">
    <property type="entry name" value="Sacchrp_dh_NADP-bd"/>
</dbReference>
<organism evidence="4 5">
    <name type="scientific">Bradyrhizobium erythrophlei</name>
    <dbReference type="NCBI Taxonomy" id="1437360"/>
    <lineage>
        <taxon>Bacteria</taxon>
        <taxon>Pseudomonadati</taxon>
        <taxon>Pseudomonadota</taxon>
        <taxon>Alphaproteobacteria</taxon>
        <taxon>Hyphomicrobiales</taxon>
        <taxon>Nitrobacteraceae</taxon>
        <taxon>Bradyrhizobium</taxon>
    </lineage>
</organism>
<dbReference type="Gene3D" id="3.40.50.720">
    <property type="entry name" value="NAD(P)-binding Rossmann-like Domain"/>
    <property type="match status" value="1"/>
</dbReference>
<dbReference type="EMBL" id="LT670818">
    <property type="protein sequence ID" value="SHH35148.1"/>
    <property type="molecule type" value="Genomic_DNA"/>
</dbReference>
<sequence>MSSSKFDIIVYGATGFTGQLVAEYLAAHYKGDANLKWAMAGRSKERLASVRDAIGASADTPLIVADAGDPASLKAMVAQAKSVISSVGPYQLYGSELVAACVASGTDYLDLCGEPLWMRQMIETHEATAKSTGARIVFSCGFDSLPFELGVFCAQEEAKKVFGAPANRVKGRVRTITLTVSGGTAASMRGLFAAAANDHSLVALLRSPFALTPGFEGPKQPPGNRPVFDQELDSWTAPFVMANINTRNVHRSNLLMGLRYGKDFVYDEMMLTGPGEQGEASARRITAANTSEKMNSSGPRPGEGPSKEERENGFYDLLFVAIAPDGRQVRVAVHGDRDPGYGSTSKMISECAICLLRDAPEVPAGIWTPGAAMGDRLIKRLVDHAGLTFSVEQ</sequence>
<dbReference type="Proteomes" id="UP000190675">
    <property type="component" value="Chromosome I"/>
</dbReference>
<feature type="region of interest" description="Disordered" evidence="2">
    <location>
        <begin position="288"/>
        <end position="309"/>
    </location>
</feature>
<dbReference type="AlphaFoldDB" id="A0A1M5SA37"/>
<reference evidence="4 5" key="1">
    <citation type="submission" date="2016-11" db="EMBL/GenBank/DDBJ databases">
        <authorList>
            <person name="Jaros S."/>
            <person name="Januszkiewicz K."/>
            <person name="Wedrychowicz H."/>
        </authorList>
    </citation>
    <scope>NUCLEOTIDE SEQUENCE [LARGE SCALE GENOMIC DNA]</scope>
    <source>
        <strain evidence="4 5">GAS242</strain>
    </source>
</reference>
<dbReference type="GO" id="GO:0009247">
    <property type="term" value="P:glycolipid biosynthetic process"/>
    <property type="evidence" value="ECO:0007669"/>
    <property type="project" value="TreeGrafter"/>
</dbReference>
<dbReference type="Pfam" id="PF03435">
    <property type="entry name" value="Sacchrp_dh_NADP"/>
    <property type="match status" value="1"/>
</dbReference>
<evidence type="ECO:0000256" key="2">
    <source>
        <dbReference type="SAM" id="MobiDB-lite"/>
    </source>
</evidence>
<feature type="domain" description="Saccharopine dehydrogenase NADP binding" evidence="3">
    <location>
        <begin position="8"/>
        <end position="136"/>
    </location>
</feature>